<feature type="domain" description="Homing endonuclease LAGLIDADG" evidence="1">
    <location>
        <begin position="92"/>
        <end position="180"/>
    </location>
</feature>
<feature type="domain" description="Homing endonuclease LAGLIDADG" evidence="1">
    <location>
        <begin position="207"/>
        <end position="302"/>
    </location>
</feature>
<dbReference type="Gene3D" id="3.10.28.10">
    <property type="entry name" value="Homing endonucleases"/>
    <property type="match status" value="2"/>
</dbReference>
<sequence length="336" mass="38349">MTPYKYITNTNTAGGAKANEYAHASLSGFKREWKHYHFNKGSGDGQNLNLRFCPSSENIVNTELRATTNREYISSPRATELDTPNDEFLYWLIGFTEGDGSFVKTSRNELNFVIVQGKANVEILYKIKNTLGFGQVLKQNERVYRYIVRRKRELMLIILLFNGNIVLPSRKAQFAIFLQTYNTRPFSSIIPYSNNKNMPSLYNTWFLGFVEAEGCFTISLLSNSNAFRTRFIVAQKGDINLPVLSTLAVIFQCGVVSGHHNKDNYQYVVSGLSNVVKIYDYFDKYINQFLGIKKLSYLKFKALNSQLSNGSHLSPDKRPLLVKLSQEINSISRKSK</sequence>
<dbReference type="InterPro" id="IPR051289">
    <property type="entry name" value="LAGLIDADG_Endonuclease"/>
</dbReference>
<protein>
    <submittedName>
        <fullName evidence="2">Orf336 protein</fullName>
    </submittedName>
</protein>
<organism evidence="2">
    <name type="scientific">Dunaliella salina</name>
    <name type="common">Green alga</name>
    <name type="synonym">Protococcus salinus</name>
    <dbReference type="NCBI Taxonomy" id="3046"/>
    <lineage>
        <taxon>Eukaryota</taxon>
        <taxon>Viridiplantae</taxon>
        <taxon>Chlorophyta</taxon>
        <taxon>core chlorophytes</taxon>
        <taxon>Chlorophyceae</taxon>
        <taxon>CS clade</taxon>
        <taxon>Chlamydomonadales</taxon>
        <taxon>Dunaliellaceae</taxon>
        <taxon>Dunaliella</taxon>
    </lineage>
</organism>
<name>A0A0C5C0N3_DUNSA</name>
<dbReference type="PANTHER" id="PTHR36181:SF4">
    <property type="entry name" value="LAGLIDADG ENDONUCLEASE"/>
    <property type="match status" value="1"/>
</dbReference>
<dbReference type="AlphaFoldDB" id="A0A0C5C0N3"/>
<reference evidence="2" key="1">
    <citation type="journal article" date="2015" name="Genome Biol. Evol.">
        <title>Massive and widespread organelle genomic expansion in the green algal genus Dunaliella.</title>
        <authorList>
            <person name="Del Vasto M."/>
            <person name="Figueroa-Martinez F."/>
            <person name="Featherston J."/>
            <person name="Gonzalez M.A."/>
            <person name="Reyes-Prieto A."/>
            <person name="Durand P.M."/>
            <person name="Smith D.R."/>
        </authorList>
    </citation>
    <scope>NUCLEOTIDE SEQUENCE</scope>
    <source>
        <strain evidence="2">CCM-UDEC 001</strain>
    </source>
</reference>
<dbReference type="EMBL" id="KP691601">
    <property type="protein sequence ID" value="AJN90446.1"/>
    <property type="molecule type" value="Genomic_DNA"/>
</dbReference>
<keyword evidence="2" id="KW-0496">Mitochondrion</keyword>
<proteinExistence type="predicted"/>
<dbReference type="Pfam" id="PF00961">
    <property type="entry name" value="LAGLIDADG_1"/>
    <property type="match status" value="2"/>
</dbReference>
<dbReference type="PANTHER" id="PTHR36181">
    <property type="entry name" value="INTRON-ENCODED ENDONUCLEASE AI3-RELATED"/>
    <property type="match status" value="1"/>
</dbReference>
<evidence type="ECO:0000313" key="2">
    <source>
        <dbReference type="EMBL" id="AJN90446.1"/>
    </source>
</evidence>
<dbReference type="InterPro" id="IPR027434">
    <property type="entry name" value="Homing_endonucl"/>
</dbReference>
<dbReference type="InterPro" id="IPR004860">
    <property type="entry name" value="LAGLIDADG_dom"/>
</dbReference>
<dbReference type="SUPFAM" id="SSF55608">
    <property type="entry name" value="Homing endonucleases"/>
    <property type="match status" value="2"/>
</dbReference>
<dbReference type="GO" id="GO:0005739">
    <property type="term" value="C:mitochondrion"/>
    <property type="evidence" value="ECO:0007669"/>
    <property type="project" value="UniProtKB-ARBA"/>
</dbReference>
<accession>A0A0C5C0N3</accession>
<evidence type="ECO:0000259" key="1">
    <source>
        <dbReference type="Pfam" id="PF00961"/>
    </source>
</evidence>
<dbReference type="GO" id="GO:0004519">
    <property type="term" value="F:endonuclease activity"/>
    <property type="evidence" value="ECO:0007669"/>
    <property type="project" value="InterPro"/>
</dbReference>
<geneLocation type="mitochondrion" evidence="2"/>
<gene>
    <name evidence="2" type="primary">orf336</name>
</gene>